<dbReference type="KEGG" id="rgu:A4W93_22200"/>
<dbReference type="STRING" id="946333.A4W93_22200"/>
<dbReference type="EMBL" id="CP015118">
    <property type="protein sequence ID" value="ARN22400.1"/>
    <property type="molecule type" value="Genomic_DNA"/>
</dbReference>
<feature type="region of interest" description="Disordered" evidence="1">
    <location>
        <begin position="37"/>
        <end position="86"/>
    </location>
</feature>
<keyword evidence="4" id="KW-1185">Reference proteome</keyword>
<feature type="domain" description="DUF4124" evidence="2">
    <location>
        <begin position="2"/>
        <end position="56"/>
    </location>
</feature>
<evidence type="ECO:0000256" key="1">
    <source>
        <dbReference type="SAM" id="MobiDB-lite"/>
    </source>
</evidence>
<name>A0A1W6LDS7_9BURK</name>
<dbReference type="Proteomes" id="UP000193427">
    <property type="component" value="Chromosome"/>
</dbReference>
<dbReference type="AlphaFoldDB" id="A0A1W6LDS7"/>
<organism evidence="3 4">
    <name type="scientific">Piscinibacter gummiphilus</name>
    <dbReference type="NCBI Taxonomy" id="946333"/>
    <lineage>
        <taxon>Bacteria</taxon>
        <taxon>Pseudomonadati</taxon>
        <taxon>Pseudomonadota</taxon>
        <taxon>Betaproteobacteria</taxon>
        <taxon>Burkholderiales</taxon>
        <taxon>Sphaerotilaceae</taxon>
        <taxon>Piscinibacter</taxon>
    </lineage>
</organism>
<gene>
    <name evidence="3" type="ORF">A4W93_22200</name>
</gene>
<evidence type="ECO:0000313" key="4">
    <source>
        <dbReference type="Proteomes" id="UP000193427"/>
    </source>
</evidence>
<reference evidence="3 4" key="1">
    <citation type="submission" date="2016-04" db="EMBL/GenBank/DDBJ databases">
        <title>Complete genome sequence of natural rubber-degrading, novel Gram-negative bacterium, Rhizobacter gummiphilus strain NS21.</title>
        <authorList>
            <person name="Tabata M."/>
            <person name="Kasai D."/>
            <person name="Fukuda M."/>
        </authorList>
    </citation>
    <scope>NUCLEOTIDE SEQUENCE [LARGE SCALE GENOMIC DNA]</scope>
    <source>
        <strain evidence="3 4">NS21</strain>
    </source>
</reference>
<evidence type="ECO:0000313" key="3">
    <source>
        <dbReference type="EMBL" id="ARN22400.1"/>
    </source>
</evidence>
<protein>
    <recommendedName>
        <fullName evidence="2">DUF4124 domain-containing protein</fullName>
    </recommendedName>
</protein>
<sequence>MCCLLAAAGARSAEVYRWTDANGRVFYGDRAPEGRRTSAKVIPIDPPPPVRVNTAEPMESPRPAVTANTRPAPPMQTAPAVIGPSQSLAPLEDKATRCAAAWRRFDESSACFAAFRVDGGRVLAQAYQRCESVAMPTDCGVHPGQ</sequence>
<accession>A0A1W6LDS7</accession>
<evidence type="ECO:0000259" key="2">
    <source>
        <dbReference type="Pfam" id="PF13511"/>
    </source>
</evidence>
<dbReference type="Pfam" id="PF13511">
    <property type="entry name" value="DUF4124"/>
    <property type="match status" value="1"/>
</dbReference>
<dbReference type="InterPro" id="IPR025392">
    <property type="entry name" value="DUF4124"/>
</dbReference>
<proteinExistence type="predicted"/>